<dbReference type="Pfam" id="PF13490">
    <property type="entry name" value="zf-HC2"/>
    <property type="match status" value="1"/>
</dbReference>
<sequence>MKQCHAVRKLLSAYMDGSIEDARVKEHLSQCSDCAQQLQQLSDLSQRLSSMSRVKAPDDFLDGLRQRMGQPQRRIMPLKMPLGFAVLAMLVVIALSVLHREPQMQHILDDVKQPPPGLEGKAENKAEGQAVGKSVGKPAVTTEETSHDALTKTSPQVQVPTKAAKERRADMPVPATSDKPLPSPVPPATAVEVPAPAGVALPRATPAPAAAAPAMTPAAPAAPAMAPAAPAMAPAAPAMAPAEAEAPTAIQKSTAPATPAKLDTSTTPSPALKSKGQGATVGNFNADSTGDSAGQTIRPPQRITLLFSVEADKDSRQSKAVRDSGELKKEASTPHQEAKKSVPHVFERVAAMIRDNGGKVVADDAAQQRQYIDAEIPVEGYAALLSELNRMGSVQVINVSGKQDSAQQKDKQQPPDVVLLQIRFQ</sequence>
<feature type="region of interest" description="Disordered" evidence="1">
    <location>
        <begin position="109"/>
        <end position="186"/>
    </location>
</feature>
<keyword evidence="2" id="KW-0472">Membrane</keyword>
<dbReference type="Proteomes" id="UP000033423">
    <property type="component" value="Unassembled WGS sequence"/>
</dbReference>
<dbReference type="PATRIC" id="fig|29290.4.peg.5280"/>
<evidence type="ECO:0000313" key="5">
    <source>
        <dbReference type="Proteomes" id="UP000033423"/>
    </source>
</evidence>
<protein>
    <recommendedName>
        <fullName evidence="3">Putative zinc-finger domain-containing protein</fullName>
    </recommendedName>
</protein>
<feature type="region of interest" description="Disordered" evidence="1">
    <location>
        <begin position="243"/>
        <end position="279"/>
    </location>
</feature>
<feature type="compositionally biased region" description="Basic and acidic residues" evidence="1">
    <location>
        <begin position="310"/>
        <end position="340"/>
    </location>
</feature>
<keyword evidence="5" id="KW-1185">Reference proteome</keyword>
<evidence type="ECO:0000256" key="2">
    <source>
        <dbReference type="SAM" id="Phobius"/>
    </source>
</evidence>
<evidence type="ECO:0000313" key="4">
    <source>
        <dbReference type="EMBL" id="KJU83797.1"/>
    </source>
</evidence>
<dbReference type="InterPro" id="IPR041916">
    <property type="entry name" value="Anti_sigma_zinc_sf"/>
</dbReference>
<gene>
    <name evidence="4" type="ORF">MBAV_003992</name>
</gene>
<feature type="region of interest" description="Disordered" evidence="1">
    <location>
        <begin position="309"/>
        <end position="342"/>
    </location>
</feature>
<organism evidence="4 5">
    <name type="scientific">Candidatus Magnetobacterium bavaricum</name>
    <dbReference type="NCBI Taxonomy" id="29290"/>
    <lineage>
        <taxon>Bacteria</taxon>
        <taxon>Pseudomonadati</taxon>
        <taxon>Nitrospirota</taxon>
        <taxon>Thermodesulfovibrionia</taxon>
        <taxon>Thermodesulfovibrionales</taxon>
        <taxon>Candidatus Magnetobacteriaceae</taxon>
        <taxon>Candidatus Magnetobacterium</taxon>
    </lineage>
</organism>
<dbReference type="Gene3D" id="1.10.10.1320">
    <property type="entry name" value="Anti-sigma factor, zinc-finger domain"/>
    <property type="match status" value="1"/>
</dbReference>
<evidence type="ECO:0000256" key="1">
    <source>
        <dbReference type="SAM" id="MobiDB-lite"/>
    </source>
</evidence>
<name>A0A0F3GPR9_9BACT</name>
<comment type="caution">
    <text evidence="4">The sequence shown here is derived from an EMBL/GenBank/DDBJ whole genome shotgun (WGS) entry which is preliminary data.</text>
</comment>
<reference evidence="4 5" key="1">
    <citation type="submission" date="2015-02" db="EMBL/GenBank/DDBJ databases">
        <title>Single-cell genomics of uncultivated deep-branching MTB reveals a conserved set of magnetosome genes.</title>
        <authorList>
            <person name="Kolinko S."/>
            <person name="Richter M."/>
            <person name="Glockner F.O."/>
            <person name="Brachmann A."/>
            <person name="Schuler D."/>
        </authorList>
    </citation>
    <scope>NUCLEOTIDE SEQUENCE [LARGE SCALE GENOMIC DNA]</scope>
    <source>
        <strain evidence="4">TM-1</strain>
    </source>
</reference>
<keyword evidence="2" id="KW-1133">Transmembrane helix</keyword>
<dbReference type="AlphaFoldDB" id="A0A0F3GPR9"/>
<accession>A0A0F3GPR9</accession>
<feature type="domain" description="Putative zinc-finger" evidence="3">
    <location>
        <begin position="4"/>
        <end position="35"/>
    </location>
</feature>
<dbReference type="InterPro" id="IPR027383">
    <property type="entry name" value="Znf_put"/>
</dbReference>
<evidence type="ECO:0000259" key="3">
    <source>
        <dbReference type="Pfam" id="PF13490"/>
    </source>
</evidence>
<feature type="transmembrane region" description="Helical" evidence="2">
    <location>
        <begin position="78"/>
        <end position="98"/>
    </location>
</feature>
<dbReference type="EMBL" id="LACI01001713">
    <property type="protein sequence ID" value="KJU83797.1"/>
    <property type="molecule type" value="Genomic_DNA"/>
</dbReference>
<keyword evidence="2" id="KW-0812">Transmembrane</keyword>
<proteinExistence type="predicted"/>